<dbReference type="Pfam" id="PF23598">
    <property type="entry name" value="LRR_14"/>
    <property type="match status" value="1"/>
</dbReference>
<dbReference type="Gene3D" id="1.10.8.430">
    <property type="entry name" value="Helical domain of apoptotic protease-activating factors"/>
    <property type="match status" value="1"/>
</dbReference>
<dbReference type="InterPro" id="IPR002182">
    <property type="entry name" value="NB-ARC"/>
</dbReference>
<accession>A0A835KDR8</accession>
<dbReference type="Gene3D" id="1.20.5.4130">
    <property type="match status" value="1"/>
</dbReference>
<comment type="caution">
    <text evidence="10">The sequence shown here is derived from an EMBL/GenBank/DDBJ whole genome shotgun (WGS) entry which is preliminary data.</text>
</comment>
<dbReference type="InterPro" id="IPR042197">
    <property type="entry name" value="Apaf_helical"/>
</dbReference>
<dbReference type="Gene3D" id="3.40.50.300">
    <property type="entry name" value="P-loop containing nucleotide triphosphate hydrolases"/>
    <property type="match status" value="1"/>
</dbReference>
<dbReference type="GO" id="GO:0043531">
    <property type="term" value="F:ADP binding"/>
    <property type="evidence" value="ECO:0007669"/>
    <property type="project" value="InterPro"/>
</dbReference>
<evidence type="ECO:0000256" key="1">
    <source>
        <dbReference type="ARBA" id="ARBA00008894"/>
    </source>
</evidence>
<evidence type="ECO:0000259" key="7">
    <source>
        <dbReference type="Pfam" id="PF00931"/>
    </source>
</evidence>
<keyword evidence="11" id="KW-1185">Reference proteome</keyword>
<keyword evidence="4" id="KW-0547">Nucleotide-binding</keyword>
<evidence type="ECO:0000313" key="10">
    <source>
        <dbReference type="EMBL" id="KAF8727649.1"/>
    </source>
</evidence>
<protein>
    <submittedName>
        <fullName evidence="10">Uncharacterized protein</fullName>
    </submittedName>
</protein>
<dbReference type="InterPro" id="IPR038005">
    <property type="entry name" value="RX-like_CC"/>
</dbReference>
<dbReference type="FunFam" id="3.40.50.300:FF:001091">
    <property type="entry name" value="Probable disease resistance protein At1g61300"/>
    <property type="match status" value="1"/>
</dbReference>
<dbReference type="AlphaFoldDB" id="A0A835KDR8"/>
<feature type="domain" description="Disease resistance R13L4/SHOC-2-like LRR" evidence="9">
    <location>
        <begin position="397"/>
        <end position="568"/>
    </location>
</feature>
<dbReference type="GO" id="GO:0051707">
    <property type="term" value="P:response to other organism"/>
    <property type="evidence" value="ECO:0007669"/>
    <property type="project" value="UniProtKB-ARBA"/>
</dbReference>
<dbReference type="Pfam" id="PF18052">
    <property type="entry name" value="Rx_N"/>
    <property type="match status" value="1"/>
</dbReference>
<dbReference type="Pfam" id="PF00931">
    <property type="entry name" value="NB-ARC"/>
    <property type="match status" value="1"/>
</dbReference>
<dbReference type="Gene3D" id="3.80.10.10">
    <property type="entry name" value="Ribonuclease Inhibitor"/>
    <property type="match status" value="1"/>
</dbReference>
<dbReference type="PANTHER" id="PTHR19338:SF64">
    <property type="entry name" value="AAA+ ATPASE DOMAIN-CONTAINING PROTEIN"/>
    <property type="match status" value="1"/>
</dbReference>
<proteinExistence type="inferred from homology"/>
<reference evidence="10" key="1">
    <citation type="submission" date="2020-07" db="EMBL/GenBank/DDBJ databases">
        <title>Genome sequence and genetic diversity analysis of an under-domesticated orphan crop, white fonio (Digitaria exilis).</title>
        <authorList>
            <person name="Bennetzen J.L."/>
            <person name="Chen S."/>
            <person name="Ma X."/>
            <person name="Wang X."/>
            <person name="Yssel A.E.J."/>
            <person name="Chaluvadi S.R."/>
            <person name="Johnson M."/>
            <person name="Gangashetty P."/>
            <person name="Hamidou F."/>
            <person name="Sanogo M.D."/>
            <person name="Zwaenepoel A."/>
            <person name="Wallace J."/>
            <person name="Van De Peer Y."/>
            <person name="Van Deynze A."/>
        </authorList>
    </citation>
    <scope>NUCLEOTIDE SEQUENCE</scope>
    <source>
        <tissue evidence="10">Leaves</tissue>
    </source>
</reference>
<evidence type="ECO:0000256" key="6">
    <source>
        <dbReference type="ARBA" id="ARBA00023054"/>
    </source>
</evidence>
<evidence type="ECO:0000259" key="8">
    <source>
        <dbReference type="Pfam" id="PF18052"/>
    </source>
</evidence>
<dbReference type="InterPro" id="IPR055414">
    <property type="entry name" value="LRR_R13L4/SHOC2-like"/>
</dbReference>
<feature type="domain" description="Disease resistance N-terminal" evidence="8">
    <location>
        <begin position="12"/>
        <end position="96"/>
    </location>
</feature>
<organism evidence="10 11">
    <name type="scientific">Digitaria exilis</name>
    <dbReference type="NCBI Taxonomy" id="1010633"/>
    <lineage>
        <taxon>Eukaryota</taxon>
        <taxon>Viridiplantae</taxon>
        <taxon>Streptophyta</taxon>
        <taxon>Embryophyta</taxon>
        <taxon>Tracheophyta</taxon>
        <taxon>Spermatophyta</taxon>
        <taxon>Magnoliopsida</taxon>
        <taxon>Liliopsida</taxon>
        <taxon>Poales</taxon>
        <taxon>Poaceae</taxon>
        <taxon>PACMAD clade</taxon>
        <taxon>Panicoideae</taxon>
        <taxon>Panicodae</taxon>
        <taxon>Paniceae</taxon>
        <taxon>Anthephorinae</taxon>
        <taxon>Digitaria</taxon>
    </lineage>
</organism>
<evidence type="ECO:0000259" key="9">
    <source>
        <dbReference type="Pfam" id="PF23598"/>
    </source>
</evidence>
<dbReference type="PANTHER" id="PTHR19338">
    <property type="entry name" value="TRANSLOCASE OF INNER MITOCHONDRIAL MEMBRANE 13 HOMOLOG"/>
    <property type="match status" value="1"/>
</dbReference>
<evidence type="ECO:0000313" key="11">
    <source>
        <dbReference type="Proteomes" id="UP000636709"/>
    </source>
</evidence>
<evidence type="ECO:0000256" key="4">
    <source>
        <dbReference type="ARBA" id="ARBA00022741"/>
    </source>
</evidence>
<sequence length="600" mass="67603">MEGVMVSVATGVMNSLLDKLSALLGKEFKLHSRVKHDIAFLKDELSCMNALLEKLGNMEVLDLQVKEWRKQVREMAYDIEDCIDNYMHQPYQQRSSGIIGFFHVYVQRVKELVGHHGVAQQINELKDRVVEAKHRRKRYKVANEVDPGTNNVLSIDPRLSALYVESSDLVGIDIPRDHLINMLDDGEQSLKAISIVGLGGSGKTTLANEAYKRISWQFDCKAFVSVSQKPDVKKILGVLLSQVKNQDCATTEIGDDNQLINALRSFLKNKRYFIVIDDIWNTQVWNAIKCALLENSCGSRILVTTRIATIAKSCCSPHNGTVYELRPLSEADSMSLFYKRIFGSEDLCPINLKDVAADIIKRCGGLPLAIITMASLMITKSDGREEWGPWFCDIALNSWYSPPHALRELYTPGCCFQRIPEWITSMVNLYRLCIRVKQVTQEVLDILGGLPSLLDLELRSEAVDEPMEMLSLRNTKFRCLKIFRLYGPIMGLMFEPGAVPQLEALSIEISTCQAQSTFADHLDLGIHHLALLRDLNVWINCGGAKVEEVEALVAAITHATNLLPNHPTPRFYRDNEEGMVKDDAHVEQDIKQQLGVIEMK</sequence>
<keyword evidence="6" id="KW-0175">Coiled coil</keyword>
<dbReference type="OrthoDB" id="673289at2759"/>
<dbReference type="SUPFAM" id="SSF52540">
    <property type="entry name" value="P-loop containing nucleoside triphosphate hydrolases"/>
    <property type="match status" value="1"/>
</dbReference>
<dbReference type="SUPFAM" id="SSF52058">
    <property type="entry name" value="L domain-like"/>
    <property type="match status" value="1"/>
</dbReference>
<dbReference type="GO" id="GO:0006952">
    <property type="term" value="P:defense response"/>
    <property type="evidence" value="ECO:0007669"/>
    <property type="project" value="UniProtKB-KW"/>
</dbReference>
<keyword evidence="2" id="KW-0433">Leucine-rich repeat</keyword>
<dbReference type="PRINTS" id="PR00364">
    <property type="entry name" value="DISEASERSIST"/>
</dbReference>
<keyword evidence="5" id="KW-0611">Plant defense</keyword>
<gene>
    <name evidence="10" type="ORF">HU200_018879</name>
</gene>
<keyword evidence="3" id="KW-0677">Repeat</keyword>
<evidence type="ECO:0000256" key="3">
    <source>
        <dbReference type="ARBA" id="ARBA00022737"/>
    </source>
</evidence>
<dbReference type="InterPro" id="IPR027417">
    <property type="entry name" value="P-loop_NTPase"/>
</dbReference>
<dbReference type="CDD" id="cd14798">
    <property type="entry name" value="RX-CC_like"/>
    <property type="match status" value="1"/>
</dbReference>
<dbReference type="EMBL" id="JACEFO010001631">
    <property type="protein sequence ID" value="KAF8727649.1"/>
    <property type="molecule type" value="Genomic_DNA"/>
</dbReference>
<feature type="domain" description="NB-ARC" evidence="7">
    <location>
        <begin position="177"/>
        <end position="343"/>
    </location>
</feature>
<comment type="similarity">
    <text evidence="1">Belongs to the disease resistance NB-LRR family.</text>
</comment>
<dbReference type="InterPro" id="IPR032675">
    <property type="entry name" value="LRR_dom_sf"/>
</dbReference>
<dbReference type="Proteomes" id="UP000636709">
    <property type="component" value="Unassembled WGS sequence"/>
</dbReference>
<name>A0A835KDR8_9POAL</name>
<evidence type="ECO:0000256" key="5">
    <source>
        <dbReference type="ARBA" id="ARBA00022821"/>
    </source>
</evidence>
<dbReference type="InterPro" id="IPR041118">
    <property type="entry name" value="Rx_N"/>
</dbReference>
<evidence type="ECO:0000256" key="2">
    <source>
        <dbReference type="ARBA" id="ARBA00022614"/>
    </source>
</evidence>